<dbReference type="Proteomes" id="UP000292082">
    <property type="component" value="Unassembled WGS sequence"/>
</dbReference>
<proteinExistence type="predicted"/>
<organism evidence="1 2">
    <name type="scientific">Dichomitus squalens</name>
    <dbReference type="NCBI Taxonomy" id="114155"/>
    <lineage>
        <taxon>Eukaryota</taxon>
        <taxon>Fungi</taxon>
        <taxon>Dikarya</taxon>
        <taxon>Basidiomycota</taxon>
        <taxon>Agaricomycotina</taxon>
        <taxon>Agaricomycetes</taxon>
        <taxon>Polyporales</taxon>
        <taxon>Polyporaceae</taxon>
        <taxon>Dichomitus</taxon>
    </lineage>
</organism>
<dbReference type="AlphaFoldDB" id="A0A4Q9PXU8"/>
<evidence type="ECO:0000313" key="1">
    <source>
        <dbReference type="EMBL" id="TBU59435.1"/>
    </source>
</evidence>
<gene>
    <name evidence="1" type="ORF">BD310DRAFT_925117</name>
</gene>
<keyword evidence="2" id="KW-1185">Reference proteome</keyword>
<sequence>MFAMPYLPCEYVISLVDSCRMPWFRRVGALREGARKPMAHCRRLILSHYRRSNT</sequence>
<dbReference type="EMBL" id="ML145114">
    <property type="protein sequence ID" value="TBU59435.1"/>
    <property type="molecule type" value="Genomic_DNA"/>
</dbReference>
<accession>A0A4Q9PXU8</accession>
<name>A0A4Q9PXU8_9APHY</name>
<evidence type="ECO:0000313" key="2">
    <source>
        <dbReference type="Proteomes" id="UP000292082"/>
    </source>
</evidence>
<protein>
    <submittedName>
        <fullName evidence="1">Uncharacterized protein</fullName>
    </submittedName>
</protein>
<reference evidence="1 2" key="1">
    <citation type="submission" date="2019-01" db="EMBL/GenBank/DDBJ databases">
        <title>Draft genome sequences of three monokaryotic isolates of the white-rot basidiomycete fungus Dichomitus squalens.</title>
        <authorList>
            <consortium name="DOE Joint Genome Institute"/>
            <person name="Lopez S.C."/>
            <person name="Andreopoulos B."/>
            <person name="Pangilinan J."/>
            <person name="Lipzen A."/>
            <person name="Riley R."/>
            <person name="Ahrendt S."/>
            <person name="Ng V."/>
            <person name="Barry K."/>
            <person name="Daum C."/>
            <person name="Grigoriev I.V."/>
            <person name="Hilden K.S."/>
            <person name="Makela M.R."/>
            <person name="de Vries R.P."/>
        </authorList>
    </citation>
    <scope>NUCLEOTIDE SEQUENCE [LARGE SCALE GENOMIC DNA]</scope>
    <source>
        <strain evidence="1 2">CBS 464.89</strain>
    </source>
</reference>